<dbReference type="RefSeq" id="XP_017565091.1">
    <property type="nucleotide sequence ID" value="XM_017709602.2"/>
</dbReference>
<reference evidence="2" key="2">
    <citation type="submission" date="2025-08" db="UniProtKB">
        <authorList>
            <consortium name="Ensembl"/>
        </authorList>
    </citation>
    <scope>IDENTIFICATION</scope>
</reference>
<evidence type="ECO:0000313" key="2">
    <source>
        <dbReference type="Ensembl" id="ENSPNAP00000073443.1"/>
    </source>
</evidence>
<feature type="region of interest" description="Disordered" evidence="1">
    <location>
        <begin position="1"/>
        <end position="54"/>
    </location>
</feature>
<dbReference type="Proteomes" id="UP001501920">
    <property type="component" value="Chromosome 25"/>
</dbReference>
<accession>A0AAR2LA25</accession>
<evidence type="ECO:0000256" key="1">
    <source>
        <dbReference type="SAM" id="MobiDB-lite"/>
    </source>
</evidence>
<protein>
    <recommendedName>
        <fullName evidence="4">Lymphocyte-specific protein 1-like</fullName>
    </recommendedName>
</protein>
<dbReference type="GO" id="GO:0003779">
    <property type="term" value="F:actin binding"/>
    <property type="evidence" value="ECO:0007669"/>
    <property type="project" value="InterPro"/>
</dbReference>
<organism evidence="2 3">
    <name type="scientific">Pygocentrus nattereri</name>
    <name type="common">Red-bellied piranha</name>
    <dbReference type="NCBI Taxonomy" id="42514"/>
    <lineage>
        <taxon>Eukaryota</taxon>
        <taxon>Metazoa</taxon>
        <taxon>Chordata</taxon>
        <taxon>Craniata</taxon>
        <taxon>Vertebrata</taxon>
        <taxon>Euteleostomi</taxon>
        <taxon>Actinopterygii</taxon>
        <taxon>Neopterygii</taxon>
        <taxon>Teleostei</taxon>
        <taxon>Ostariophysi</taxon>
        <taxon>Characiformes</taxon>
        <taxon>Characoidei</taxon>
        <taxon>Pygocentrus</taxon>
    </lineage>
</organism>
<evidence type="ECO:0008006" key="4">
    <source>
        <dbReference type="Google" id="ProtNLM"/>
    </source>
</evidence>
<dbReference type="PANTHER" id="PTHR18949:SF1">
    <property type="entry name" value="LYMPHOCYTE-SPECIFIC PROTEIN 1"/>
    <property type="match status" value="1"/>
</dbReference>
<feature type="region of interest" description="Disordered" evidence="1">
    <location>
        <begin position="420"/>
        <end position="446"/>
    </location>
</feature>
<dbReference type="GeneID" id="108434458"/>
<dbReference type="Ensembl" id="ENSPNAT00000063737.1">
    <property type="protein sequence ID" value="ENSPNAP00000073443.1"/>
    <property type="gene ID" value="ENSPNAG00000030832.1"/>
</dbReference>
<dbReference type="GeneTree" id="ENSGT00940000153901"/>
<dbReference type="InterPro" id="IPR002211">
    <property type="entry name" value="Lymphspecific"/>
</dbReference>
<dbReference type="PRINTS" id="PR01083">
    <property type="entry name" value="LYMPHSPCIFIC"/>
</dbReference>
<dbReference type="CTD" id="100002400"/>
<feature type="region of interest" description="Disordered" evidence="1">
    <location>
        <begin position="385"/>
        <end position="404"/>
    </location>
</feature>
<feature type="compositionally biased region" description="Polar residues" evidence="1">
    <location>
        <begin position="42"/>
        <end position="52"/>
    </location>
</feature>
<feature type="region of interest" description="Disordered" evidence="1">
    <location>
        <begin position="208"/>
        <end position="274"/>
    </location>
</feature>
<dbReference type="AlphaFoldDB" id="A0AAR2LA25"/>
<dbReference type="Pfam" id="PF02029">
    <property type="entry name" value="Caldesmon"/>
    <property type="match status" value="1"/>
</dbReference>
<proteinExistence type="predicted"/>
<dbReference type="GO" id="GO:0007165">
    <property type="term" value="P:signal transduction"/>
    <property type="evidence" value="ECO:0007669"/>
    <property type="project" value="InterPro"/>
</dbReference>
<sequence length="499" mass="56971">MSILRRHSSRQGLQDLQRITVQRSLEDAEEIEREQRRRERASSSTAPPQDTCSPVLCEDSLCKSDLKPSWLSSWEGDDGFSSCLEQVERQTEKCETTETSPPLSEQLDQHYQEWNTTGEWRRKEQESRKKEECSIAGQREGYQGEWEKMAVRQGDGEICLRSGDWQRQDMNKIVREQRKEMKISYTSKLHLQKDLRCETTTGVEEAIRKAPCLGEENTEAGSEMNEGPQKREGEEQTHHEEKNEEEKVQEETEVERLKQMREEEKEKKRRSVMEKIKRLSVSSTETDEPFSPLSPTLMVEEAQGLTEEFMCSISERTESLNRSVKKSNSFQKTPPPSMITLKIDSRLEQYNHAIEASSQEVRDAKAGLFDFPSSPEPVSARKNKFEVGDAGNQNSAKASSKDTEGLKVGVADLITQWVKGNPDVNSKTTPSKPTSNEVKAGEVHQKKSLWETKDTFKAEYPGGKASMDKKFKFVWTSHGKYEKVLADDSVSHTNVKSSQ</sequence>
<feature type="compositionally biased region" description="Basic and acidic residues" evidence="1">
    <location>
        <begin position="228"/>
        <end position="274"/>
    </location>
</feature>
<feature type="compositionally biased region" description="Polar residues" evidence="1">
    <location>
        <begin position="423"/>
        <end position="437"/>
    </location>
</feature>
<evidence type="ECO:0000313" key="3">
    <source>
        <dbReference type="Proteomes" id="UP001501920"/>
    </source>
</evidence>
<name>A0AAR2LA25_PYGNA</name>
<feature type="compositionally biased region" description="Polar residues" evidence="1">
    <location>
        <begin position="10"/>
        <end position="23"/>
    </location>
</feature>
<reference evidence="2" key="3">
    <citation type="submission" date="2025-09" db="UniProtKB">
        <authorList>
            <consortium name="Ensembl"/>
        </authorList>
    </citation>
    <scope>IDENTIFICATION</scope>
</reference>
<keyword evidence="3" id="KW-1185">Reference proteome</keyword>
<dbReference type="InterPro" id="IPR006018">
    <property type="entry name" value="Caldesmon_LSP"/>
</dbReference>
<dbReference type="PANTHER" id="PTHR18949">
    <property type="entry name" value="CALDESMON"/>
    <property type="match status" value="1"/>
</dbReference>
<reference evidence="2 3" key="1">
    <citation type="submission" date="2020-10" db="EMBL/GenBank/DDBJ databases">
        <title>Pygocentrus nattereri (red-bellied piranha) genome, fPygNat1, primary haplotype.</title>
        <authorList>
            <person name="Myers G."/>
            <person name="Meyer A."/>
            <person name="Karagic N."/>
            <person name="Pippel M."/>
            <person name="Winkler S."/>
            <person name="Tracey A."/>
            <person name="Wood J."/>
            <person name="Formenti G."/>
            <person name="Howe K."/>
            <person name="Fedrigo O."/>
            <person name="Jarvis E.D."/>
        </authorList>
    </citation>
    <scope>NUCLEOTIDE SEQUENCE [LARGE SCALE GENOMIC DNA]</scope>
</reference>